<protein>
    <submittedName>
        <fullName evidence="2">Uncharacterized protein</fullName>
    </submittedName>
</protein>
<reference evidence="2 3" key="1">
    <citation type="submission" date="2024-02" db="EMBL/GenBank/DDBJ databases">
        <title>De novo assembly and annotation of 12 fungi associated with fruit tree decline syndrome in Ontario, Canada.</title>
        <authorList>
            <person name="Sulman M."/>
            <person name="Ellouze W."/>
            <person name="Ilyukhin E."/>
        </authorList>
    </citation>
    <scope>NUCLEOTIDE SEQUENCE [LARGE SCALE GENOMIC DNA]</scope>
    <source>
        <strain evidence="2 3">M169</strain>
    </source>
</reference>
<gene>
    <name evidence="2" type="ORF">SLS63_007037</name>
</gene>
<dbReference type="Proteomes" id="UP001430848">
    <property type="component" value="Unassembled WGS sequence"/>
</dbReference>
<accession>A0ABR1P6J4</accession>
<dbReference type="EMBL" id="JAKNSF020000037">
    <property type="protein sequence ID" value="KAK7727595.1"/>
    <property type="molecule type" value="Genomic_DNA"/>
</dbReference>
<evidence type="ECO:0000313" key="2">
    <source>
        <dbReference type="EMBL" id="KAK7727595.1"/>
    </source>
</evidence>
<organism evidence="2 3">
    <name type="scientific">Diaporthe eres</name>
    <name type="common">Phomopsis oblonga</name>
    <dbReference type="NCBI Taxonomy" id="83184"/>
    <lineage>
        <taxon>Eukaryota</taxon>
        <taxon>Fungi</taxon>
        <taxon>Dikarya</taxon>
        <taxon>Ascomycota</taxon>
        <taxon>Pezizomycotina</taxon>
        <taxon>Sordariomycetes</taxon>
        <taxon>Sordariomycetidae</taxon>
        <taxon>Diaporthales</taxon>
        <taxon>Diaporthaceae</taxon>
        <taxon>Diaporthe</taxon>
        <taxon>Diaporthe eres species complex</taxon>
    </lineage>
</organism>
<sequence length="339" mass="37257">MTTDLWKSMPPSLSMQSAQPSADNEWIMYEIVPDYFIKVAVCFSDFDFAYRDIHMRADEATTEHSTNLSMVAYEKFGLDKVQTYLGLDHSRQSVAERGILNLEVKPDDGTPYTRPPSHHDLLNQPADKIPPDALTASSLRLATAYEFCDGGRKNTTFVLCANCHMNALLPHMDYIFLFSGIIVGNPLASGRAADTLHAFISVAGLNVYNQFLATSMDIAQQARVVTTRNVVVPGSWPPSTAACAGLIAVASLLAAYLSLVAVTTVLYIRHTRYSRYGNVWHVVSQLVDSEELGETLKFGNNASDKAVKLGLQAKGPFKEDVLVKLGKTDGCENIKVKRS</sequence>
<keyword evidence="1" id="KW-1133">Transmembrane helix</keyword>
<keyword evidence="1" id="KW-0472">Membrane</keyword>
<comment type="caution">
    <text evidence="2">The sequence shown here is derived from an EMBL/GenBank/DDBJ whole genome shotgun (WGS) entry which is preliminary data.</text>
</comment>
<keyword evidence="3" id="KW-1185">Reference proteome</keyword>
<proteinExistence type="predicted"/>
<evidence type="ECO:0000313" key="3">
    <source>
        <dbReference type="Proteomes" id="UP001430848"/>
    </source>
</evidence>
<name>A0ABR1P6J4_DIAER</name>
<evidence type="ECO:0000256" key="1">
    <source>
        <dbReference type="SAM" id="Phobius"/>
    </source>
</evidence>
<feature type="transmembrane region" description="Helical" evidence="1">
    <location>
        <begin position="245"/>
        <end position="268"/>
    </location>
</feature>
<keyword evidence="1" id="KW-0812">Transmembrane</keyword>